<gene>
    <name evidence="1" type="ORF">AWB78_08362</name>
</gene>
<reference evidence="1" key="1">
    <citation type="submission" date="2016-01" db="EMBL/GenBank/DDBJ databases">
        <authorList>
            <person name="Peeters C."/>
        </authorList>
    </citation>
    <scope>NUCLEOTIDE SEQUENCE</scope>
    <source>
        <strain evidence="1">LMG 29321</strain>
    </source>
</reference>
<dbReference type="AlphaFoldDB" id="A0A158EJG2"/>
<evidence type="ECO:0000313" key="1">
    <source>
        <dbReference type="EMBL" id="SAL06998.1"/>
    </source>
</evidence>
<proteinExistence type="predicted"/>
<protein>
    <submittedName>
        <fullName evidence="1">Uncharacterized protein</fullName>
    </submittedName>
</protein>
<dbReference type="EMBL" id="FCOX02000154">
    <property type="protein sequence ID" value="SAL06998.1"/>
    <property type="molecule type" value="Genomic_DNA"/>
</dbReference>
<dbReference type="Proteomes" id="UP000071859">
    <property type="component" value="Unassembled WGS sequence"/>
</dbReference>
<comment type="caution">
    <text evidence="1">The sequence shown here is derived from an EMBL/GenBank/DDBJ whole genome shotgun (WGS) entry which is preliminary data.</text>
</comment>
<sequence>MHMRVMLQILSPRMQDREDADPGTEVFRIGGDRAQRFGAGAKQQIVERPLVLERERGDGFGKREDDMEILGRGEELRLPAFEPLRAGEGLALRTVAIAA</sequence>
<keyword evidence="2" id="KW-1185">Reference proteome</keyword>
<accession>A0A158EJG2</accession>
<organism evidence="1 2">
    <name type="scientific">Caballeronia calidae</name>
    <dbReference type="NCBI Taxonomy" id="1777139"/>
    <lineage>
        <taxon>Bacteria</taxon>
        <taxon>Pseudomonadati</taxon>
        <taxon>Pseudomonadota</taxon>
        <taxon>Betaproteobacteria</taxon>
        <taxon>Burkholderiales</taxon>
        <taxon>Burkholderiaceae</taxon>
        <taxon>Caballeronia</taxon>
    </lineage>
</organism>
<name>A0A158EJG2_9BURK</name>
<evidence type="ECO:0000313" key="2">
    <source>
        <dbReference type="Proteomes" id="UP000071859"/>
    </source>
</evidence>